<reference evidence="1" key="1">
    <citation type="submission" date="2018-05" db="EMBL/GenBank/DDBJ databases">
        <authorList>
            <person name="Lanie J.A."/>
            <person name="Ng W.-L."/>
            <person name="Kazmierczak K.M."/>
            <person name="Andrzejewski T.M."/>
            <person name="Davidsen T.M."/>
            <person name="Wayne K.J."/>
            <person name="Tettelin H."/>
            <person name="Glass J.I."/>
            <person name="Rusch D."/>
            <person name="Podicherti R."/>
            <person name="Tsui H.-C.T."/>
            <person name="Winkler M.E."/>
        </authorList>
    </citation>
    <scope>NUCLEOTIDE SEQUENCE</scope>
</reference>
<organism evidence="1">
    <name type="scientific">marine metagenome</name>
    <dbReference type="NCBI Taxonomy" id="408172"/>
    <lineage>
        <taxon>unclassified sequences</taxon>
        <taxon>metagenomes</taxon>
        <taxon>ecological metagenomes</taxon>
    </lineage>
</organism>
<dbReference type="EMBL" id="UINC01019836">
    <property type="protein sequence ID" value="SVA83886.1"/>
    <property type="molecule type" value="Genomic_DNA"/>
</dbReference>
<evidence type="ECO:0000313" key="1">
    <source>
        <dbReference type="EMBL" id="SVA83886.1"/>
    </source>
</evidence>
<protein>
    <submittedName>
        <fullName evidence="1">Uncharacterized protein</fullName>
    </submittedName>
</protein>
<proteinExistence type="predicted"/>
<accession>A0A381Z3L4</accession>
<gene>
    <name evidence="1" type="ORF">METZ01_LOCUS136740</name>
</gene>
<name>A0A381Z3L4_9ZZZZ</name>
<dbReference type="AlphaFoldDB" id="A0A381Z3L4"/>
<sequence length="58" mass="6460">MLESRFELIAKDVPVMRGDHDRPLAALAVQDKHPMVSPQGVTPNFRLALEPLRNPGDI</sequence>